<dbReference type="Proteomes" id="UP000700596">
    <property type="component" value="Unassembled WGS sequence"/>
</dbReference>
<evidence type="ECO:0000256" key="1">
    <source>
        <dbReference type="SAM" id="MobiDB-lite"/>
    </source>
</evidence>
<protein>
    <submittedName>
        <fullName evidence="4">Uncharacterized protein</fullName>
    </submittedName>
</protein>
<feature type="region of interest" description="Disordered" evidence="1">
    <location>
        <begin position="222"/>
        <end position="243"/>
    </location>
</feature>
<keyword evidence="2" id="KW-0472">Membrane</keyword>
<keyword evidence="2" id="KW-0812">Transmembrane</keyword>
<comment type="caution">
    <text evidence="4">The sequence shown here is derived from an EMBL/GenBank/DDBJ whole genome shotgun (WGS) entry which is preliminary data.</text>
</comment>
<evidence type="ECO:0000256" key="3">
    <source>
        <dbReference type="SAM" id="SignalP"/>
    </source>
</evidence>
<gene>
    <name evidence="4" type="ORF">B0J11DRAFT_311572</name>
</gene>
<keyword evidence="5" id="KW-1185">Reference proteome</keyword>
<name>A0A9P9DV77_9PLEO</name>
<evidence type="ECO:0000313" key="4">
    <source>
        <dbReference type="EMBL" id="KAH7125662.1"/>
    </source>
</evidence>
<dbReference type="AlphaFoldDB" id="A0A9P9DV77"/>
<keyword evidence="2" id="KW-1133">Transmembrane helix</keyword>
<feature type="compositionally biased region" description="Pro residues" evidence="1">
    <location>
        <begin position="411"/>
        <end position="422"/>
    </location>
</feature>
<proteinExistence type="predicted"/>
<feature type="chain" id="PRO_5040224743" evidence="3">
    <location>
        <begin position="23"/>
        <end position="429"/>
    </location>
</feature>
<evidence type="ECO:0000256" key="2">
    <source>
        <dbReference type="SAM" id="Phobius"/>
    </source>
</evidence>
<sequence length="429" mass="48006">MSLVSFFFFLFVFFACFSPSSAGREPVSCAKLGYKGDVLCEPPLDSVTELKSAVSYIAKVPCPNCPFLKETSDGAGEIIQSKNDLLYNISLSHDRTALLLEHEAIFPNLARSSFKIPPRIMLTQVSPDFARSDLNASVDCIDQNGLDMPRSHPYYLCIHPRLSVVSVDYDFSAKQISEKDDVIRWEITFDAIGGLNGITHEPTWVFNGTAQKMVKVALSGKRIEQEGNQRDPQTGSTLFGGSVDSGQETKYNMTILDVKLVDRVYDFPVPLALTFWSKVRHFFGSDPKPAQNHLVYRQNDWDSYGKKGTLRNAFGNFIHETEWTLIFVIVGGVVGGILALYAVYRLCLVLIEQRRLAQWGGMDEVWRQMRAGGGEEDDGLLFDERYRDYPDGSQSPPPSYTDEVQVNKPLPSKPLPDKPLPAVPLIEEV</sequence>
<reference evidence="4" key="1">
    <citation type="journal article" date="2021" name="Nat. Commun.">
        <title>Genetic determinants of endophytism in the Arabidopsis root mycobiome.</title>
        <authorList>
            <person name="Mesny F."/>
            <person name="Miyauchi S."/>
            <person name="Thiergart T."/>
            <person name="Pickel B."/>
            <person name="Atanasova L."/>
            <person name="Karlsson M."/>
            <person name="Huettel B."/>
            <person name="Barry K.W."/>
            <person name="Haridas S."/>
            <person name="Chen C."/>
            <person name="Bauer D."/>
            <person name="Andreopoulos W."/>
            <person name="Pangilinan J."/>
            <person name="LaButti K."/>
            <person name="Riley R."/>
            <person name="Lipzen A."/>
            <person name="Clum A."/>
            <person name="Drula E."/>
            <person name="Henrissat B."/>
            <person name="Kohler A."/>
            <person name="Grigoriev I.V."/>
            <person name="Martin F.M."/>
            <person name="Hacquard S."/>
        </authorList>
    </citation>
    <scope>NUCLEOTIDE SEQUENCE</scope>
    <source>
        <strain evidence="4">MPI-CAGE-CH-0243</strain>
    </source>
</reference>
<organism evidence="4 5">
    <name type="scientific">Dendryphion nanum</name>
    <dbReference type="NCBI Taxonomy" id="256645"/>
    <lineage>
        <taxon>Eukaryota</taxon>
        <taxon>Fungi</taxon>
        <taxon>Dikarya</taxon>
        <taxon>Ascomycota</taxon>
        <taxon>Pezizomycotina</taxon>
        <taxon>Dothideomycetes</taxon>
        <taxon>Pleosporomycetidae</taxon>
        <taxon>Pleosporales</taxon>
        <taxon>Torulaceae</taxon>
        <taxon>Dendryphion</taxon>
    </lineage>
</organism>
<feature type="transmembrane region" description="Helical" evidence="2">
    <location>
        <begin position="323"/>
        <end position="344"/>
    </location>
</feature>
<feature type="region of interest" description="Disordered" evidence="1">
    <location>
        <begin position="377"/>
        <end position="429"/>
    </location>
</feature>
<feature type="compositionally biased region" description="Polar residues" evidence="1">
    <location>
        <begin position="230"/>
        <end position="243"/>
    </location>
</feature>
<accession>A0A9P9DV77</accession>
<evidence type="ECO:0000313" key="5">
    <source>
        <dbReference type="Proteomes" id="UP000700596"/>
    </source>
</evidence>
<dbReference type="OrthoDB" id="3917128at2759"/>
<dbReference type="EMBL" id="JAGMWT010000007">
    <property type="protein sequence ID" value="KAH7125662.1"/>
    <property type="molecule type" value="Genomic_DNA"/>
</dbReference>
<keyword evidence="3" id="KW-0732">Signal</keyword>
<feature type="signal peptide" evidence="3">
    <location>
        <begin position="1"/>
        <end position="22"/>
    </location>
</feature>